<dbReference type="Proteomes" id="UP000245790">
    <property type="component" value="Unassembled WGS sequence"/>
</dbReference>
<gene>
    <name evidence="6" type="ORF">C8D97_11551</name>
</gene>
<dbReference type="RefSeq" id="WP_170115288.1">
    <property type="nucleotide sequence ID" value="NZ_QGGU01000015.1"/>
</dbReference>
<feature type="transmembrane region" description="Helical" evidence="4">
    <location>
        <begin position="6"/>
        <end position="23"/>
    </location>
</feature>
<evidence type="ECO:0000259" key="5">
    <source>
        <dbReference type="SMART" id="SM00563"/>
    </source>
</evidence>
<keyword evidence="4" id="KW-0812">Transmembrane</keyword>
<dbReference type="CDD" id="cd07989">
    <property type="entry name" value="LPLAT_AGPAT-like"/>
    <property type="match status" value="1"/>
</dbReference>
<dbReference type="SMART" id="SM00563">
    <property type="entry name" value="PlsC"/>
    <property type="match status" value="1"/>
</dbReference>
<keyword evidence="2 6" id="KW-0808">Transferase</keyword>
<evidence type="ECO:0000313" key="6">
    <source>
        <dbReference type="EMBL" id="PWK44449.1"/>
    </source>
</evidence>
<keyword evidence="4" id="KW-1133">Transmembrane helix</keyword>
<evidence type="ECO:0000256" key="1">
    <source>
        <dbReference type="ARBA" id="ARBA00005189"/>
    </source>
</evidence>
<name>A0A316F9P7_9GAMM</name>
<dbReference type="Pfam" id="PF01553">
    <property type="entry name" value="Acyltransferase"/>
    <property type="match status" value="1"/>
</dbReference>
<evidence type="ECO:0000256" key="3">
    <source>
        <dbReference type="ARBA" id="ARBA00023315"/>
    </source>
</evidence>
<evidence type="ECO:0000256" key="4">
    <source>
        <dbReference type="SAM" id="Phobius"/>
    </source>
</evidence>
<dbReference type="GO" id="GO:0003841">
    <property type="term" value="F:1-acylglycerol-3-phosphate O-acyltransferase activity"/>
    <property type="evidence" value="ECO:0007669"/>
    <property type="project" value="TreeGrafter"/>
</dbReference>
<evidence type="ECO:0000313" key="7">
    <source>
        <dbReference type="Proteomes" id="UP000245790"/>
    </source>
</evidence>
<dbReference type="PANTHER" id="PTHR10434">
    <property type="entry name" value="1-ACYL-SN-GLYCEROL-3-PHOSPHATE ACYLTRANSFERASE"/>
    <property type="match status" value="1"/>
</dbReference>
<accession>A0A316F9P7</accession>
<proteinExistence type="predicted"/>
<dbReference type="AlphaFoldDB" id="A0A316F9P7"/>
<dbReference type="PANTHER" id="PTHR10434:SF11">
    <property type="entry name" value="1-ACYL-SN-GLYCEROL-3-PHOSPHATE ACYLTRANSFERASE"/>
    <property type="match status" value="1"/>
</dbReference>
<dbReference type="InterPro" id="IPR002123">
    <property type="entry name" value="Plipid/glycerol_acylTrfase"/>
</dbReference>
<evidence type="ECO:0000256" key="2">
    <source>
        <dbReference type="ARBA" id="ARBA00022679"/>
    </source>
</evidence>
<comment type="pathway">
    <text evidence="1">Lipid metabolism.</text>
</comment>
<reference evidence="6 7" key="1">
    <citation type="submission" date="2018-05" db="EMBL/GenBank/DDBJ databases">
        <title>Genomic Encyclopedia of Type Strains, Phase IV (KMG-IV): sequencing the most valuable type-strain genomes for metagenomic binning, comparative biology and taxonomic classification.</title>
        <authorList>
            <person name="Goeker M."/>
        </authorList>
    </citation>
    <scope>NUCLEOTIDE SEQUENCE [LARGE SCALE GENOMIC DNA]</scope>
    <source>
        <strain evidence="6 7">DSM 25350</strain>
    </source>
</reference>
<dbReference type="GO" id="GO:0006654">
    <property type="term" value="P:phosphatidic acid biosynthetic process"/>
    <property type="evidence" value="ECO:0007669"/>
    <property type="project" value="TreeGrafter"/>
</dbReference>
<dbReference type="SUPFAM" id="SSF69593">
    <property type="entry name" value="Glycerol-3-phosphate (1)-acyltransferase"/>
    <property type="match status" value="1"/>
</dbReference>
<sequence>MYDYLYWLTGSAIAILLWTVIGLKANRADWGFWLTNSIDGWIRIFCRYYHRLDGDTIILPEKGGAIVVANHISGLDPFLLIASCRRPLHFLIAKEEYQRFGLTWMFKLAGCIPVDRSGRVDKAFKEVIRRVKQGDVVALFPHGKIHLDSDEKIQIKPGLRRLSQKLDCHVYPARIEGVKGPGSVFTGVVLRGKARLTCFPSLASYHFLQDDIDVQLGAVLLGRNTDTNLFDHT</sequence>
<protein>
    <submittedName>
        <fullName evidence="6">1-acyl-sn-glycerol-3-phosphate acyltransferase</fullName>
    </submittedName>
</protein>
<dbReference type="EMBL" id="QGGU01000015">
    <property type="protein sequence ID" value="PWK44449.1"/>
    <property type="molecule type" value="Genomic_DNA"/>
</dbReference>
<keyword evidence="7" id="KW-1185">Reference proteome</keyword>
<feature type="domain" description="Phospholipid/glycerol acyltransferase" evidence="5">
    <location>
        <begin position="65"/>
        <end position="178"/>
    </location>
</feature>
<comment type="caution">
    <text evidence="6">The sequence shown here is derived from an EMBL/GenBank/DDBJ whole genome shotgun (WGS) entry which is preliminary data.</text>
</comment>
<organism evidence="6 7">
    <name type="scientific">Pleionea mediterranea</name>
    <dbReference type="NCBI Taxonomy" id="523701"/>
    <lineage>
        <taxon>Bacteria</taxon>
        <taxon>Pseudomonadati</taxon>
        <taxon>Pseudomonadota</taxon>
        <taxon>Gammaproteobacteria</taxon>
        <taxon>Oceanospirillales</taxon>
        <taxon>Pleioneaceae</taxon>
        <taxon>Pleionea</taxon>
    </lineage>
</organism>
<keyword evidence="3 6" id="KW-0012">Acyltransferase</keyword>
<keyword evidence="4" id="KW-0472">Membrane</keyword>